<dbReference type="PROSITE" id="PS51257">
    <property type="entry name" value="PROKAR_LIPOPROTEIN"/>
    <property type="match status" value="1"/>
</dbReference>
<protein>
    <submittedName>
        <fullName evidence="2">Sugar ABC transporter substrate-binding protein</fullName>
    </submittedName>
</protein>
<dbReference type="AlphaFoldDB" id="A0A9D2LEB8"/>
<dbReference type="PANTHER" id="PTHR43649">
    <property type="entry name" value="ARABINOSE-BINDING PROTEIN-RELATED"/>
    <property type="match status" value="1"/>
</dbReference>
<feature type="chain" id="PRO_5038953582" evidence="1">
    <location>
        <begin position="21"/>
        <end position="429"/>
    </location>
</feature>
<comment type="caution">
    <text evidence="2">The sequence shown here is derived from an EMBL/GenBank/DDBJ whole genome shotgun (WGS) entry which is preliminary data.</text>
</comment>
<evidence type="ECO:0000256" key="1">
    <source>
        <dbReference type="SAM" id="SignalP"/>
    </source>
</evidence>
<dbReference type="Proteomes" id="UP000823823">
    <property type="component" value="Unassembled WGS sequence"/>
</dbReference>
<dbReference type="InterPro" id="IPR050490">
    <property type="entry name" value="Bact_solute-bd_prot1"/>
</dbReference>
<organism evidence="2 3">
    <name type="scientific">Candidatus Brachybacterium merdavium</name>
    <dbReference type="NCBI Taxonomy" id="2838513"/>
    <lineage>
        <taxon>Bacteria</taxon>
        <taxon>Bacillati</taxon>
        <taxon>Actinomycetota</taxon>
        <taxon>Actinomycetes</taxon>
        <taxon>Micrococcales</taxon>
        <taxon>Dermabacteraceae</taxon>
        <taxon>Brachybacterium</taxon>
    </lineage>
</organism>
<keyword evidence="1" id="KW-0732">Signal</keyword>
<name>A0A9D2LEB8_9MICO</name>
<dbReference type="Pfam" id="PF01547">
    <property type="entry name" value="SBP_bac_1"/>
    <property type="match status" value="1"/>
</dbReference>
<dbReference type="InterPro" id="IPR006059">
    <property type="entry name" value="SBP"/>
</dbReference>
<proteinExistence type="predicted"/>
<dbReference type="SUPFAM" id="SSF53850">
    <property type="entry name" value="Periplasmic binding protein-like II"/>
    <property type="match status" value="1"/>
</dbReference>
<dbReference type="Gene3D" id="3.40.190.10">
    <property type="entry name" value="Periplasmic binding protein-like II"/>
    <property type="match status" value="1"/>
</dbReference>
<dbReference type="PANTHER" id="PTHR43649:SF30">
    <property type="entry name" value="ABC TRANSPORTER SUBSTRATE-BINDING PROTEIN"/>
    <property type="match status" value="1"/>
</dbReference>
<sequence length="429" mass="46211">MQRRSFLASLGAAALAPGLAGCLPGFTRDRPDDGGITLRMTMWSSSPEHLALFDEIAEEFMAENGAVTNIEFESLTLDQLDMVLTTGMTAGDAPDLTWLPVESSLEYIDAGALLDARPTLSATDGYDLEDLAPDLQEPWRQGGRQYGVPFSTGPFIMYFNRDLYREAGVSSPADLIAEDDWTWESFREVSKQLTDATGYPGYVVNDFDFQNWTRLLPVMNAYGASPWNEDATRCTADSPEMLEALGVFNGMVFEDGSSPVPGQQADFWGGQAGATTAFLGSSSLLEGATFDWDIVRTPSGPAGDVQAVGQSAIVALTAGEHHEAALDFLAYLTNRENAKRISQFFPPARDSLLNPEVLAESSGLLTAEDLEPIVESITERGQIFPVAPNGASVANALDSSLDEFVYTPDSDLDEALPKVCSAIEPVLSA</sequence>
<reference evidence="2" key="1">
    <citation type="journal article" date="2021" name="PeerJ">
        <title>Extensive microbial diversity within the chicken gut microbiome revealed by metagenomics and culture.</title>
        <authorList>
            <person name="Gilroy R."/>
            <person name="Ravi A."/>
            <person name="Getino M."/>
            <person name="Pursley I."/>
            <person name="Horton D.L."/>
            <person name="Alikhan N.F."/>
            <person name="Baker D."/>
            <person name="Gharbi K."/>
            <person name="Hall N."/>
            <person name="Watson M."/>
            <person name="Adriaenssens E.M."/>
            <person name="Foster-Nyarko E."/>
            <person name="Jarju S."/>
            <person name="Secka A."/>
            <person name="Antonio M."/>
            <person name="Oren A."/>
            <person name="Chaudhuri R.R."/>
            <person name="La Ragione R."/>
            <person name="Hildebrand F."/>
            <person name="Pallen M.J."/>
        </authorList>
    </citation>
    <scope>NUCLEOTIDE SEQUENCE</scope>
    <source>
        <strain evidence="2">ChiHjej13B12-24818</strain>
    </source>
</reference>
<dbReference type="CDD" id="cd13585">
    <property type="entry name" value="PBP2_TMBP_like"/>
    <property type="match status" value="1"/>
</dbReference>
<evidence type="ECO:0000313" key="2">
    <source>
        <dbReference type="EMBL" id="HJB11132.1"/>
    </source>
</evidence>
<gene>
    <name evidence="2" type="ORF">H9786_11505</name>
</gene>
<feature type="signal peptide" evidence="1">
    <location>
        <begin position="1"/>
        <end position="20"/>
    </location>
</feature>
<evidence type="ECO:0000313" key="3">
    <source>
        <dbReference type="Proteomes" id="UP000823823"/>
    </source>
</evidence>
<reference evidence="2" key="2">
    <citation type="submission" date="2021-04" db="EMBL/GenBank/DDBJ databases">
        <authorList>
            <person name="Gilroy R."/>
        </authorList>
    </citation>
    <scope>NUCLEOTIDE SEQUENCE</scope>
    <source>
        <strain evidence="2">ChiHjej13B12-24818</strain>
    </source>
</reference>
<dbReference type="EMBL" id="DWZH01000088">
    <property type="protein sequence ID" value="HJB11132.1"/>
    <property type="molecule type" value="Genomic_DNA"/>
</dbReference>
<accession>A0A9D2LEB8</accession>